<feature type="signal peptide" evidence="1">
    <location>
        <begin position="1"/>
        <end position="24"/>
    </location>
</feature>
<evidence type="ECO:0000313" key="3">
    <source>
        <dbReference type="EMBL" id="BBM84638.1"/>
    </source>
</evidence>
<dbReference type="Proteomes" id="UP000326354">
    <property type="component" value="Chromosome"/>
</dbReference>
<evidence type="ECO:0000313" key="4">
    <source>
        <dbReference type="Proteomes" id="UP000326354"/>
    </source>
</evidence>
<dbReference type="AlphaFoldDB" id="A0A5S9F3M1"/>
<feature type="domain" description="Amidase" evidence="2">
    <location>
        <begin position="97"/>
        <end position="463"/>
    </location>
</feature>
<dbReference type="Gene3D" id="3.90.1300.10">
    <property type="entry name" value="Amidase signature (AS) domain"/>
    <property type="match status" value="1"/>
</dbReference>
<dbReference type="InterPro" id="IPR023631">
    <property type="entry name" value="Amidase_dom"/>
</dbReference>
<accession>A0A5S9F3M1</accession>
<dbReference type="KEGG" id="uam:UABAM_02999"/>
<reference evidence="3 4" key="1">
    <citation type="submission" date="2019-08" db="EMBL/GenBank/DDBJ databases">
        <title>Complete genome sequence of Candidatus Uab amorphum.</title>
        <authorList>
            <person name="Shiratori T."/>
            <person name="Suzuki S."/>
            <person name="Kakizawa Y."/>
            <person name="Ishida K."/>
        </authorList>
    </citation>
    <scope>NUCLEOTIDE SEQUENCE [LARGE SCALE GENOMIC DNA]</scope>
    <source>
        <strain evidence="3 4">SRT547</strain>
    </source>
</reference>
<dbReference type="OrthoDB" id="9811471at2"/>
<dbReference type="Pfam" id="PF01425">
    <property type="entry name" value="Amidase"/>
    <property type="match status" value="1"/>
</dbReference>
<dbReference type="PANTHER" id="PTHR42678">
    <property type="entry name" value="AMIDASE"/>
    <property type="match status" value="1"/>
</dbReference>
<dbReference type="PANTHER" id="PTHR42678:SF34">
    <property type="entry name" value="OS04G0183300 PROTEIN"/>
    <property type="match status" value="1"/>
</dbReference>
<evidence type="ECO:0000259" key="2">
    <source>
        <dbReference type="Pfam" id="PF01425"/>
    </source>
</evidence>
<keyword evidence="1" id="KW-0732">Signal</keyword>
<proteinExistence type="predicted"/>
<dbReference type="EMBL" id="AP019860">
    <property type="protein sequence ID" value="BBM84638.1"/>
    <property type="molecule type" value="Genomic_DNA"/>
</dbReference>
<evidence type="ECO:0000256" key="1">
    <source>
        <dbReference type="SAM" id="SignalP"/>
    </source>
</evidence>
<dbReference type="SUPFAM" id="SSF75304">
    <property type="entry name" value="Amidase signature (AS) enzymes"/>
    <property type="match status" value="1"/>
</dbReference>
<sequence length="524" mass="58330">MKIVYILVVILCMVLVFLSIQAFADTSVDRYINKQIKRQTYGTSYPRIRVLDFSPFVEALKKFSKDDSHIEKVVVAAENIYEIQKLFDEKKLSSQQLVLFYLKQIQTHDPQLNAVLELNPEVLEEAILCDKERSTDRSPIHGIPVLLKDNIAVAGKMYNTAGAAALKDAHSDRDAELVKHLRENGAIILGKTNLSEWANFMTFSSANGFSTLGGQTQNPYGRFDVGGSSSGSASAVAKNLCCVAVGTETSGSIIYPASQNSVFALKPTLGVVSQDRIIPITSKQDTAGPMAQNATDLSVLFQAMQKKAMDKIGLDKDALAGKKIGVLYGKQYEKSFRSGDMAFREKMQKTLGEAGAKIVEVELKAPQLSAVDAYSVMVYDFPKELGHYLQQTKYKITTLEEIIRFNYQQPRKYAPFGQGILRTSVKSKMTKEQQDVLVEENRKITRQVIDDLLEKNDVDVLATLSNYFTLVYAPCGYPAISIPLGYRDSGEPIGMTLVARKNQDAMLLQIAYAYEQKYKPRKKP</sequence>
<dbReference type="InterPro" id="IPR036928">
    <property type="entry name" value="AS_sf"/>
</dbReference>
<keyword evidence="4" id="KW-1185">Reference proteome</keyword>
<dbReference type="RefSeq" id="WP_151968781.1">
    <property type="nucleotide sequence ID" value="NZ_AP019860.1"/>
</dbReference>
<name>A0A5S9F3M1_UABAM</name>
<organism evidence="3 4">
    <name type="scientific">Uabimicrobium amorphum</name>
    <dbReference type="NCBI Taxonomy" id="2596890"/>
    <lineage>
        <taxon>Bacteria</taxon>
        <taxon>Pseudomonadati</taxon>
        <taxon>Planctomycetota</taxon>
        <taxon>Candidatus Uabimicrobiia</taxon>
        <taxon>Candidatus Uabimicrobiales</taxon>
        <taxon>Candidatus Uabimicrobiaceae</taxon>
        <taxon>Candidatus Uabimicrobium</taxon>
    </lineage>
</organism>
<gene>
    <name evidence="3" type="ORF">UABAM_02999</name>
</gene>
<feature type="chain" id="PRO_5025044833" evidence="1">
    <location>
        <begin position="25"/>
        <end position="524"/>
    </location>
</feature>
<protein>
    <submittedName>
        <fullName evidence="3">Amidase</fullName>
    </submittedName>
</protein>